<keyword evidence="4 8" id="KW-0812">Transmembrane</keyword>
<evidence type="ECO:0000256" key="3">
    <source>
        <dbReference type="ARBA" id="ARBA00022670"/>
    </source>
</evidence>
<keyword evidence="6 8" id="KW-1133">Transmembrane helix</keyword>
<dbReference type="HOGENOM" id="CLU_098969_1_0_9"/>
<dbReference type="GO" id="GO:0009372">
    <property type="term" value="P:quorum sensing"/>
    <property type="evidence" value="ECO:0007669"/>
    <property type="project" value="UniProtKB-KW"/>
</dbReference>
<feature type="transmembrane region" description="Helical" evidence="8">
    <location>
        <begin position="44"/>
        <end position="69"/>
    </location>
</feature>
<keyword evidence="5" id="KW-0378">Hydrolase</keyword>
<dbReference type="Proteomes" id="UP000001572">
    <property type="component" value="Chromosome"/>
</dbReference>
<evidence type="ECO:0000256" key="5">
    <source>
        <dbReference type="ARBA" id="ARBA00022801"/>
    </source>
</evidence>
<keyword evidence="1" id="KW-1003">Cell membrane</keyword>
<feature type="transmembrane region" description="Helical" evidence="8">
    <location>
        <begin position="170"/>
        <end position="190"/>
    </location>
</feature>
<keyword evidence="7 8" id="KW-0472">Membrane</keyword>
<name>A6TJJ6_ALKMQ</name>
<feature type="transmembrane region" description="Helical" evidence="8">
    <location>
        <begin position="108"/>
        <end position="126"/>
    </location>
</feature>
<evidence type="ECO:0000313" key="10">
    <source>
        <dbReference type="Proteomes" id="UP000001572"/>
    </source>
</evidence>
<proteinExistence type="predicted"/>
<keyword evidence="3" id="KW-0645">Protease</keyword>
<dbReference type="GO" id="GO:0008233">
    <property type="term" value="F:peptidase activity"/>
    <property type="evidence" value="ECO:0007669"/>
    <property type="project" value="UniProtKB-KW"/>
</dbReference>
<dbReference type="GO" id="GO:0016020">
    <property type="term" value="C:membrane"/>
    <property type="evidence" value="ECO:0007669"/>
    <property type="project" value="InterPro"/>
</dbReference>
<dbReference type="KEGG" id="amt:Amet_0124"/>
<reference evidence="10" key="1">
    <citation type="journal article" date="2016" name="Genome Announc.">
        <title>Complete genome sequence of Alkaliphilus metalliredigens strain QYMF, an alkaliphilic and metal-reducing bacterium isolated from borax-contaminated leachate ponds.</title>
        <authorList>
            <person name="Hwang C."/>
            <person name="Copeland A."/>
            <person name="Lucas S."/>
            <person name="Lapidus A."/>
            <person name="Barry K."/>
            <person name="Detter J.C."/>
            <person name="Glavina Del Rio T."/>
            <person name="Hammon N."/>
            <person name="Israni S."/>
            <person name="Dalin E."/>
            <person name="Tice H."/>
            <person name="Pitluck S."/>
            <person name="Chertkov O."/>
            <person name="Brettin T."/>
            <person name="Bruce D."/>
            <person name="Han C."/>
            <person name="Schmutz J."/>
            <person name="Larimer F."/>
            <person name="Land M.L."/>
            <person name="Hauser L."/>
            <person name="Kyrpides N."/>
            <person name="Mikhailova N."/>
            <person name="Ye Q."/>
            <person name="Zhou J."/>
            <person name="Richardson P."/>
            <person name="Fields M.W."/>
        </authorList>
    </citation>
    <scope>NUCLEOTIDE SEQUENCE [LARGE SCALE GENOMIC DNA]</scope>
    <source>
        <strain evidence="10">QYMF</strain>
    </source>
</reference>
<dbReference type="eggNOG" id="COG4512">
    <property type="taxonomic scope" value="Bacteria"/>
</dbReference>
<dbReference type="SMART" id="SM00793">
    <property type="entry name" value="AgrB"/>
    <property type="match status" value="1"/>
</dbReference>
<sequence length="206" mass="23763">MKMINKLATYTVNKMNETITIDKEKIDFYIYGTELFIITLIKGIGLILIASILGLLTEALIFILAFSILRIQAGGIHANSFWKCFLLTDMITFTAIYLVYLIPSNSMLTFQAFFSFFSILLVLYYAPVESPNKPLTSHEKRIYKDRSCFIVLIGIVITLTISWISPYHSMYGLIFSLGFFCEGITLVPAFQRRLYKLKIRKWRCLD</sequence>
<dbReference type="STRING" id="293826.Amet_0124"/>
<dbReference type="AlphaFoldDB" id="A6TJJ6"/>
<accession>A6TJJ6</accession>
<evidence type="ECO:0000256" key="1">
    <source>
        <dbReference type="ARBA" id="ARBA00022475"/>
    </source>
</evidence>
<feature type="transmembrane region" description="Helical" evidence="8">
    <location>
        <begin position="147"/>
        <end position="164"/>
    </location>
</feature>
<organism evidence="9 10">
    <name type="scientific">Alkaliphilus metalliredigens (strain QYMF)</name>
    <dbReference type="NCBI Taxonomy" id="293826"/>
    <lineage>
        <taxon>Bacteria</taxon>
        <taxon>Bacillati</taxon>
        <taxon>Bacillota</taxon>
        <taxon>Clostridia</taxon>
        <taxon>Peptostreptococcales</taxon>
        <taxon>Natronincolaceae</taxon>
        <taxon>Alkaliphilus</taxon>
    </lineage>
</organism>
<evidence type="ECO:0000256" key="2">
    <source>
        <dbReference type="ARBA" id="ARBA00022654"/>
    </source>
</evidence>
<gene>
    <name evidence="9" type="ordered locus">Amet_0124</name>
</gene>
<dbReference type="InterPro" id="IPR006741">
    <property type="entry name" value="AgrB"/>
</dbReference>
<feature type="transmembrane region" description="Helical" evidence="8">
    <location>
        <begin position="81"/>
        <end position="102"/>
    </location>
</feature>
<keyword evidence="10" id="KW-1185">Reference proteome</keyword>
<evidence type="ECO:0000256" key="7">
    <source>
        <dbReference type="ARBA" id="ARBA00023136"/>
    </source>
</evidence>
<dbReference type="GO" id="GO:0006508">
    <property type="term" value="P:proteolysis"/>
    <property type="evidence" value="ECO:0007669"/>
    <property type="project" value="UniProtKB-KW"/>
</dbReference>
<evidence type="ECO:0000313" key="9">
    <source>
        <dbReference type="EMBL" id="ABR46364.1"/>
    </source>
</evidence>
<evidence type="ECO:0000256" key="6">
    <source>
        <dbReference type="ARBA" id="ARBA00022989"/>
    </source>
</evidence>
<evidence type="ECO:0000256" key="8">
    <source>
        <dbReference type="SAM" id="Phobius"/>
    </source>
</evidence>
<dbReference type="EMBL" id="CP000724">
    <property type="protein sequence ID" value="ABR46364.1"/>
    <property type="molecule type" value="Genomic_DNA"/>
</dbReference>
<protein>
    <submittedName>
        <fullName evidence="9">Accessory gene regulator B</fullName>
    </submittedName>
</protein>
<dbReference type="Pfam" id="PF04647">
    <property type="entry name" value="AgrB"/>
    <property type="match status" value="1"/>
</dbReference>
<evidence type="ECO:0000256" key="4">
    <source>
        <dbReference type="ARBA" id="ARBA00022692"/>
    </source>
</evidence>
<keyword evidence="2" id="KW-0673">Quorum sensing</keyword>